<dbReference type="InterPro" id="IPR042099">
    <property type="entry name" value="ANL_N_sf"/>
</dbReference>
<evidence type="ECO:0000256" key="4">
    <source>
        <dbReference type="ARBA" id="ARBA00022553"/>
    </source>
</evidence>
<dbReference type="InterPro" id="IPR020802">
    <property type="entry name" value="TesA-like"/>
</dbReference>
<keyword evidence="3" id="KW-0596">Phosphopantetheine</keyword>
<dbReference type="NCBIfam" id="TIGR01733">
    <property type="entry name" value="AA-adenyl-dom"/>
    <property type="match status" value="1"/>
</dbReference>
<dbReference type="Pfam" id="PF00975">
    <property type="entry name" value="Thioesterase"/>
    <property type="match status" value="1"/>
</dbReference>
<feature type="domain" description="Carrier" evidence="5">
    <location>
        <begin position="820"/>
        <end position="895"/>
    </location>
</feature>
<sequence length="1137" mass="125013">MKLGQFSIVGDGDAQRALRDQVAGFNRTATAYPRDSTVHAEFAAQAARTPDAVAVFAGERSYTYAQVAARANQLARLFVERGLTSEGFVGVMLEDVYGLVTTLLGVLEAGGAYLPLDADTPAARLEYMLRETKARFLVGGRADIRLLNRLHWSCPDLTVLLCVDSEDVQAEIEPTGELMREEVWDFVGKELVDEISGGGWKSSYTGEWLSREVMAAYGENVRRKVASHVTADSRVLEIGCSSGISLFGLAPQAGFYLGTDLSGEILRWTRGEVERRGLKQVRLEHLPAHAVARAGERGFDVVVMNSVLQCFSGHNYLRTVLRQAIDLMADEGVVFLGHIWDEERRLEFIRDLAEFQRTNAGKNFRTHLDRSEDLFVAREFWNDLQAEWPEIERIEYSALLGEVESELTRFGYDAMLHIRKRSTAGGAAAKERPARRRHQLDRRAIADQLPAPVPERSGPARLAYAIYTSGTTGKPKGVLVEHRPILRLVRNTNYLTLRPDDRILMTGALSFDASTFEIWGALLNGAALCRPGERDMLDSAVMKALIRRHGVTVMFLTTGLFNQLAEADVSLFAGLRCLLTGGERMSTHHVNAVRAAHPALALSNVYGPTENTTFSTHFPITREFTDDVPIGYPIANTTAYLLDAQRAPVPPGVVGELYVGGDGLARGYLGDEALTREKFVSHPFAPGERLYRTGDLGRWRDDGAVEFCGRKDLQVKIRGFRIELGEIESRLQQLGTVKEAVVVARDFGDGTLTLVAYLRGTAELDLEAVRAELVRQLPEYMIPAHFVALEAFPLTSNGKVDRRALPLPDRGAAAQRAIVPPSNEVERELTALWTGVLGRSDFGVTDNFFASGGHSLKVMKLVSGMRQKFGVELPLAAVFKATTIREQARVVLDAARFGVEGIDEPRVKLNDATGAPVFVFPPGTGDALGYLQLAEQLRPYAVYGFNFIAAETRIADYATLVQEVDPAGPHVLMGYSAGGNLAYHVAAELERRGARVAGVVMVDSGRLLRPMTIPAGEVERVTAEFLGHESVRDHVATPVLREKATRLIACYFDYLARALDEAVITADIYGLVSAEPGEHYDAEGRLFVSRRGWNEATRGRYVEVVGEGTHNVMLAPPHLGPNAAQLRTTLERLRSSG</sequence>
<dbReference type="Gene3D" id="3.40.50.12780">
    <property type="entry name" value="N-terminal domain of ligase-like"/>
    <property type="match status" value="1"/>
</dbReference>
<evidence type="ECO:0000313" key="7">
    <source>
        <dbReference type="Proteomes" id="UP000007013"/>
    </source>
</evidence>
<name>B1ZYM0_OPITP</name>
<dbReference type="GO" id="GO:0044550">
    <property type="term" value="P:secondary metabolite biosynthetic process"/>
    <property type="evidence" value="ECO:0007669"/>
    <property type="project" value="TreeGrafter"/>
</dbReference>
<dbReference type="PROSITE" id="PS00012">
    <property type="entry name" value="PHOSPHOPANTETHEINE"/>
    <property type="match status" value="1"/>
</dbReference>
<dbReference type="eggNOG" id="COG2230">
    <property type="taxonomic scope" value="Bacteria"/>
</dbReference>
<dbReference type="eggNOG" id="COG3319">
    <property type="taxonomic scope" value="Bacteria"/>
</dbReference>
<dbReference type="KEGG" id="ote:Oter_1973"/>
<dbReference type="Gene3D" id="3.30.300.30">
    <property type="match status" value="1"/>
</dbReference>
<dbReference type="PROSITE" id="PS50075">
    <property type="entry name" value="CARRIER"/>
    <property type="match status" value="1"/>
</dbReference>
<dbReference type="GO" id="GO:0032259">
    <property type="term" value="P:methylation"/>
    <property type="evidence" value="ECO:0007669"/>
    <property type="project" value="UniProtKB-KW"/>
</dbReference>
<dbReference type="GO" id="GO:0043041">
    <property type="term" value="P:amino acid activation for nonribosomal peptide biosynthetic process"/>
    <property type="evidence" value="ECO:0007669"/>
    <property type="project" value="TreeGrafter"/>
</dbReference>
<evidence type="ECO:0000256" key="3">
    <source>
        <dbReference type="ARBA" id="ARBA00022450"/>
    </source>
</evidence>
<keyword evidence="4" id="KW-0597">Phosphoprotein</keyword>
<dbReference type="SUPFAM" id="SSF56801">
    <property type="entry name" value="Acetyl-CoA synthetase-like"/>
    <property type="match status" value="1"/>
</dbReference>
<dbReference type="SUPFAM" id="SSF47336">
    <property type="entry name" value="ACP-like"/>
    <property type="match status" value="1"/>
</dbReference>
<dbReference type="HOGENOM" id="CLU_000022_2_13_0"/>
<dbReference type="PANTHER" id="PTHR45527:SF1">
    <property type="entry name" value="FATTY ACID SYNTHASE"/>
    <property type="match status" value="1"/>
</dbReference>
<dbReference type="Pfam" id="PF00501">
    <property type="entry name" value="AMP-binding"/>
    <property type="match status" value="2"/>
</dbReference>
<organism evidence="6 7">
    <name type="scientific">Opitutus terrae (strain DSM 11246 / JCM 15787 / PB90-1)</name>
    <dbReference type="NCBI Taxonomy" id="452637"/>
    <lineage>
        <taxon>Bacteria</taxon>
        <taxon>Pseudomonadati</taxon>
        <taxon>Verrucomicrobiota</taxon>
        <taxon>Opitutia</taxon>
        <taxon>Opitutales</taxon>
        <taxon>Opitutaceae</taxon>
        <taxon>Opitutus</taxon>
    </lineage>
</organism>
<dbReference type="Gene3D" id="3.40.50.980">
    <property type="match status" value="2"/>
</dbReference>
<dbReference type="SMART" id="SM00824">
    <property type="entry name" value="PKS_TE"/>
    <property type="match status" value="1"/>
</dbReference>
<dbReference type="RefSeq" id="WP_012374793.1">
    <property type="nucleotide sequence ID" value="NC_010571.1"/>
</dbReference>
<dbReference type="FunFam" id="3.30.300.30:FF:000010">
    <property type="entry name" value="Enterobactin synthetase component F"/>
    <property type="match status" value="1"/>
</dbReference>
<dbReference type="InterPro" id="IPR006162">
    <property type="entry name" value="Ppantetheine_attach_site"/>
</dbReference>
<dbReference type="InterPro" id="IPR045851">
    <property type="entry name" value="AMP-bd_C_sf"/>
</dbReference>
<dbReference type="InterPro" id="IPR036736">
    <property type="entry name" value="ACP-like_sf"/>
</dbReference>
<dbReference type="Gene3D" id="1.10.287.490">
    <property type="entry name" value="Helix hairpin bin"/>
    <property type="match status" value="1"/>
</dbReference>
<dbReference type="InterPro" id="IPR029058">
    <property type="entry name" value="AB_hydrolase_fold"/>
</dbReference>
<evidence type="ECO:0000259" key="5">
    <source>
        <dbReference type="PROSITE" id="PS50075"/>
    </source>
</evidence>
<dbReference type="EMBL" id="CP001032">
    <property type="protein sequence ID" value="ACB75256.1"/>
    <property type="molecule type" value="Genomic_DNA"/>
</dbReference>
<keyword evidence="6" id="KW-0489">Methyltransferase</keyword>
<dbReference type="InterPro" id="IPR013217">
    <property type="entry name" value="Methyltransf_12"/>
</dbReference>
<proteinExistence type="inferred from homology"/>
<dbReference type="SUPFAM" id="SSF53335">
    <property type="entry name" value="S-adenosyl-L-methionine-dependent methyltransferases"/>
    <property type="match status" value="1"/>
</dbReference>
<dbReference type="GO" id="GO:0031177">
    <property type="term" value="F:phosphopantetheine binding"/>
    <property type="evidence" value="ECO:0007669"/>
    <property type="project" value="TreeGrafter"/>
</dbReference>
<dbReference type="CDD" id="cd12117">
    <property type="entry name" value="A_NRPS_Srf_like"/>
    <property type="match status" value="1"/>
</dbReference>
<dbReference type="InterPro" id="IPR025110">
    <property type="entry name" value="AMP-bd_C"/>
</dbReference>
<dbReference type="SUPFAM" id="SSF53474">
    <property type="entry name" value="alpha/beta-Hydrolases"/>
    <property type="match status" value="1"/>
</dbReference>
<dbReference type="CDD" id="cd02440">
    <property type="entry name" value="AdoMet_MTases"/>
    <property type="match status" value="1"/>
</dbReference>
<dbReference type="GO" id="GO:0008168">
    <property type="term" value="F:methyltransferase activity"/>
    <property type="evidence" value="ECO:0007669"/>
    <property type="project" value="UniProtKB-KW"/>
</dbReference>
<dbReference type="FunFam" id="1.10.1200.10:FF:000005">
    <property type="entry name" value="Nonribosomal peptide synthetase 1"/>
    <property type="match status" value="1"/>
</dbReference>
<dbReference type="InterPro" id="IPR009081">
    <property type="entry name" value="PP-bd_ACP"/>
</dbReference>
<reference evidence="6 7" key="1">
    <citation type="journal article" date="2011" name="J. Bacteriol.">
        <title>Genome sequence of the verrucomicrobium Opitutus terrae PB90-1, an abundant inhabitant of rice paddy soil ecosystems.</title>
        <authorList>
            <person name="van Passel M.W."/>
            <person name="Kant R."/>
            <person name="Palva A."/>
            <person name="Copeland A."/>
            <person name="Lucas S."/>
            <person name="Lapidus A."/>
            <person name="Glavina del Rio T."/>
            <person name="Pitluck S."/>
            <person name="Goltsman E."/>
            <person name="Clum A."/>
            <person name="Sun H."/>
            <person name="Schmutz J."/>
            <person name="Larimer F.W."/>
            <person name="Land M.L."/>
            <person name="Hauser L."/>
            <person name="Kyrpides N."/>
            <person name="Mikhailova N."/>
            <person name="Richardson P.P."/>
            <person name="Janssen P.H."/>
            <person name="de Vos W.M."/>
            <person name="Smidt H."/>
        </authorList>
    </citation>
    <scope>NUCLEOTIDE SEQUENCE [LARGE SCALE GENOMIC DNA]</scope>
    <source>
        <strain evidence="7">DSM 11246 / JCM 15787 / PB90-1</strain>
    </source>
</reference>
<dbReference type="FunFam" id="2.30.38.10:FF:000001">
    <property type="entry name" value="Non-ribosomal peptide synthetase PvdI"/>
    <property type="match status" value="1"/>
</dbReference>
<dbReference type="Gene3D" id="1.10.1200.10">
    <property type="entry name" value="ACP-like"/>
    <property type="match status" value="1"/>
</dbReference>
<dbReference type="Gene3D" id="3.40.50.1820">
    <property type="entry name" value="alpha/beta hydrolase"/>
    <property type="match status" value="1"/>
</dbReference>
<evidence type="ECO:0000256" key="2">
    <source>
        <dbReference type="ARBA" id="ARBA00006432"/>
    </source>
</evidence>
<dbReference type="OrthoDB" id="473401at2"/>
<dbReference type="GO" id="GO:0005737">
    <property type="term" value="C:cytoplasm"/>
    <property type="evidence" value="ECO:0007669"/>
    <property type="project" value="TreeGrafter"/>
</dbReference>
<protein>
    <submittedName>
        <fullName evidence="6">MCP methyltransferase, CheR-type</fullName>
    </submittedName>
</protein>
<dbReference type="InterPro" id="IPR001031">
    <property type="entry name" value="Thioesterase"/>
</dbReference>
<accession>B1ZYM0</accession>
<keyword evidence="7" id="KW-1185">Reference proteome</keyword>
<dbReference type="STRING" id="452637.Oter_1973"/>
<dbReference type="InterPro" id="IPR029063">
    <property type="entry name" value="SAM-dependent_MTases_sf"/>
</dbReference>
<keyword evidence="6" id="KW-0808">Transferase</keyword>
<dbReference type="InterPro" id="IPR010071">
    <property type="entry name" value="AA_adenyl_dom"/>
</dbReference>
<evidence type="ECO:0000313" key="6">
    <source>
        <dbReference type="EMBL" id="ACB75256.1"/>
    </source>
</evidence>
<dbReference type="AlphaFoldDB" id="B1ZYM0"/>
<gene>
    <name evidence="6" type="ordered locus">Oter_1973</name>
</gene>
<dbReference type="Pfam" id="PF00550">
    <property type="entry name" value="PP-binding"/>
    <property type="match status" value="1"/>
</dbReference>
<dbReference type="PANTHER" id="PTHR45527">
    <property type="entry name" value="NONRIBOSOMAL PEPTIDE SYNTHETASE"/>
    <property type="match status" value="1"/>
</dbReference>
<dbReference type="Proteomes" id="UP000007013">
    <property type="component" value="Chromosome"/>
</dbReference>
<dbReference type="Pfam" id="PF08242">
    <property type="entry name" value="Methyltransf_12"/>
    <property type="match status" value="1"/>
</dbReference>
<dbReference type="eggNOG" id="COG1020">
    <property type="taxonomic scope" value="Bacteria"/>
</dbReference>
<comment type="similarity">
    <text evidence="2">Belongs to the ATP-dependent AMP-binding enzyme family.</text>
</comment>
<comment type="cofactor">
    <cofactor evidence="1">
        <name>pantetheine 4'-phosphate</name>
        <dbReference type="ChEBI" id="CHEBI:47942"/>
    </cofactor>
</comment>
<dbReference type="Gene3D" id="2.30.38.10">
    <property type="entry name" value="Luciferase, Domain 3"/>
    <property type="match status" value="1"/>
</dbReference>
<dbReference type="InterPro" id="IPR000873">
    <property type="entry name" value="AMP-dep_synth/lig_dom"/>
</dbReference>
<evidence type="ECO:0000256" key="1">
    <source>
        <dbReference type="ARBA" id="ARBA00001957"/>
    </source>
</evidence>
<dbReference type="Pfam" id="PF13193">
    <property type="entry name" value="AMP-binding_C"/>
    <property type="match status" value="1"/>
</dbReference>
<dbReference type="Gene3D" id="3.40.50.150">
    <property type="entry name" value="Vaccinia Virus protein VP39"/>
    <property type="match status" value="1"/>
</dbReference>